<gene>
    <name evidence="1" type="ORF">V1517DRAFT_322628</name>
</gene>
<dbReference type="Proteomes" id="UP001489719">
    <property type="component" value="Unassembled WGS sequence"/>
</dbReference>
<keyword evidence="2" id="KW-1185">Reference proteome</keyword>
<comment type="caution">
    <text evidence="1">The sequence shown here is derived from an EMBL/GenBank/DDBJ whole genome shotgun (WGS) entry which is preliminary data.</text>
</comment>
<organism evidence="1 2">
    <name type="scientific">Lipomyces orientalis</name>
    <dbReference type="NCBI Taxonomy" id="1233043"/>
    <lineage>
        <taxon>Eukaryota</taxon>
        <taxon>Fungi</taxon>
        <taxon>Dikarya</taxon>
        <taxon>Ascomycota</taxon>
        <taxon>Saccharomycotina</taxon>
        <taxon>Lipomycetes</taxon>
        <taxon>Lipomycetales</taxon>
        <taxon>Lipomycetaceae</taxon>
        <taxon>Lipomyces</taxon>
    </lineage>
</organism>
<evidence type="ECO:0000313" key="2">
    <source>
        <dbReference type="Proteomes" id="UP001489719"/>
    </source>
</evidence>
<name>A0ACC3TNK7_9ASCO</name>
<proteinExistence type="predicted"/>
<accession>A0ACC3TNK7</accession>
<reference evidence="2" key="1">
    <citation type="journal article" date="2024" name="Front. Bioeng. Biotechnol.">
        <title>Genome-scale model development and genomic sequencing of the oleaginous clade Lipomyces.</title>
        <authorList>
            <person name="Czajka J.J."/>
            <person name="Han Y."/>
            <person name="Kim J."/>
            <person name="Mondo S.J."/>
            <person name="Hofstad B.A."/>
            <person name="Robles A."/>
            <person name="Haridas S."/>
            <person name="Riley R."/>
            <person name="LaButti K."/>
            <person name="Pangilinan J."/>
            <person name="Andreopoulos W."/>
            <person name="Lipzen A."/>
            <person name="Yan J."/>
            <person name="Wang M."/>
            <person name="Ng V."/>
            <person name="Grigoriev I.V."/>
            <person name="Spatafora J.W."/>
            <person name="Magnuson J.K."/>
            <person name="Baker S.E."/>
            <person name="Pomraning K.R."/>
        </authorList>
    </citation>
    <scope>NUCLEOTIDE SEQUENCE [LARGE SCALE GENOMIC DNA]</scope>
    <source>
        <strain evidence="2">CBS 10300</strain>
    </source>
</reference>
<dbReference type="EMBL" id="MU970072">
    <property type="protein sequence ID" value="KAK9322719.1"/>
    <property type="molecule type" value="Genomic_DNA"/>
</dbReference>
<protein>
    <submittedName>
        <fullName evidence="1">Uncharacterized protein</fullName>
    </submittedName>
</protein>
<sequence length="675" mass="75629">MSTFGAANLLKDISNQVTHRLLTDPASTMPLSHASAKMDSYDTLTMSFSIPYIMLLEPEPADVVFMSREGFRLWNDPVSAQSSHPADGKQTVRSLDNLGGIRRTVDAINEDGDIKASAVVEKRAGKTVTITMSGPSTAILTERAKILRQYYEIGIDHVGIDTFQLLDSQGKLQPNVRDQLEAVAAYTSATIFVTKVLDPSLKPQNPSPLELEDIWKPYHILAYGDLDSIAFAKTRLALLIDEMNGLFIDRMTVPLSLHPLLAGRDQVNFQKVTQDTGTKLYTPTLFPCVHSSMDESHARRDYDEIYIVGQETDVDSAREMIEALTRKMPVFSKDFVIPFAKIDFLLLRSLDKLEELSRQNGAFIQFPHLGASRSLVRVQCPSHIFVEKTIRSIAKLVCDVYSAGYWIHEGRADDKGYLIQPRNLPPVSAIREALERISSTSGADISFLKCTFDVIGDGEAAKSAVSQIRGLPFWPSESHQVRFRIELSVDQREFIAGKKNGKINRIMSTAHVWIKFEPFSEYNFFVDLVSPNYAAALFGMQLLEEELPAEISFYIPEAYHRSIIGTGGQQIQTLMRKYNVFVKFSNAFEQVSDLGIVSRIDNVVVRCPAKNAESLLPAKNEIHEIVQYLESQQNNVSQSQQQALPSQQHGHHHHNSHSYPAQSTQSHAAYPPTRR</sequence>
<evidence type="ECO:0000313" key="1">
    <source>
        <dbReference type="EMBL" id="KAK9322719.1"/>
    </source>
</evidence>